<sequence>MSTLRHGIHDHLEHEEDNKEDPRGQTGRKAALGIPGRCWTCNEPGHRSEQCFQGQHPYMVRARGRARPGPPRGPSNMPDFGYYGVPRELYRGQSVPSGKRG</sequence>
<feature type="non-terminal residue" evidence="4">
    <location>
        <position position="101"/>
    </location>
</feature>
<dbReference type="EMBL" id="JAHRIN010030036">
    <property type="protein sequence ID" value="MEQ2201985.1"/>
    <property type="molecule type" value="Genomic_DNA"/>
</dbReference>
<dbReference type="InterPro" id="IPR001878">
    <property type="entry name" value="Znf_CCHC"/>
</dbReference>
<proteinExistence type="predicted"/>
<dbReference type="Pfam" id="PF00098">
    <property type="entry name" value="zf-CCHC"/>
    <property type="match status" value="1"/>
</dbReference>
<dbReference type="Proteomes" id="UP001434883">
    <property type="component" value="Unassembled WGS sequence"/>
</dbReference>
<dbReference type="PROSITE" id="PS50158">
    <property type="entry name" value="ZF_CCHC"/>
    <property type="match status" value="1"/>
</dbReference>
<evidence type="ECO:0000313" key="4">
    <source>
        <dbReference type="EMBL" id="MEQ2201985.1"/>
    </source>
</evidence>
<comment type="caution">
    <text evidence="4">The sequence shown here is derived from an EMBL/GenBank/DDBJ whole genome shotgun (WGS) entry which is preliminary data.</text>
</comment>
<evidence type="ECO:0000313" key="5">
    <source>
        <dbReference type="Proteomes" id="UP001434883"/>
    </source>
</evidence>
<name>A0ABV0R1L6_9TELE</name>
<feature type="region of interest" description="Disordered" evidence="2">
    <location>
        <begin position="1"/>
        <end position="31"/>
    </location>
</feature>
<reference evidence="4 5" key="1">
    <citation type="submission" date="2021-06" db="EMBL/GenBank/DDBJ databases">
        <authorList>
            <person name="Palmer J.M."/>
        </authorList>
    </citation>
    <scope>NUCLEOTIDE SEQUENCE [LARGE SCALE GENOMIC DNA]</scope>
    <source>
        <strain evidence="4 5">XC_2019</strain>
        <tissue evidence="4">Muscle</tissue>
    </source>
</reference>
<keyword evidence="1" id="KW-0862">Zinc</keyword>
<protein>
    <recommendedName>
        <fullName evidence="3">CCHC-type domain-containing protein</fullName>
    </recommendedName>
</protein>
<gene>
    <name evidence="4" type="ORF">XENOCAPTIV_021896</name>
</gene>
<organism evidence="4 5">
    <name type="scientific">Xenoophorus captivus</name>
    <dbReference type="NCBI Taxonomy" id="1517983"/>
    <lineage>
        <taxon>Eukaryota</taxon>
        <taxon>Metazoa</taxon>
        <taxon>Chordata</taxon>
        <taxon>Craniata</taxon>
        <taxon>Vertebrata</taxon>
        <taxon>Euteleostomi</taxon>
        <taxon>Actinopterygii</taxon>
        <taxon>Neopterygii</taxon>
        <taxon>Teleostei</taxon>
        <taxon>Neoteleostei</taxon>
        <taxon>Acanthomorphata</taxon>
        <taxon>Ovalentaria</taxon>
        <taxon>Atherinomorphae</taxon>
        <taxon>Cyprinodontiformes</taxon>
        <taxon>Goodeidae</taxon>
        <taxon>Xenoophorus</taxon>
    </lineage>
</organism>
<accession>A0ABV0R1L6</accession>
<feature type="region of interest" description="Disordered" evidence="2">
    <location>
        <begin position="62"/>
        <end position="81"/>
    </location>
</feature>
<keyword evidence="5" id="KW-1185">Reference proteome</keyword>
<feature type="compositionally biased region" description="Basic and acidic residues" evidence="2">
    <location>
        <begin position="7"/>
        <end position="23"/>
    </location>
</feature>
<keyword evidence="1" id="KW-0863">Zinc-finger</keyword>
<feature type="domain" description="CCHC-type" evidence="3">
    <location>
        <begin position="37"/>
        <end position="51"/>
    </location>
</feature>
<evidence type="ECO:0000256" key="1">
    <source>
        <dbReference type="PROSITE-ProRule" id="PRU00047"/>
    </source>
</evidence>
<evidence type="ECO:0000256" key="2">
    <source>
        <dbReference type="SAM" id="MobiDB-lite"/>
    </source>
</evidence>
<evidence type="ECO:0000259" key="3">
    <source>
        <dbReference type="PROSITE" id="PS50158"/>
    </source>
</evidence>
<keyword evidence="1" id="KW-0479">Metal-binding</keyword>